<dbReference type="GO" id="GO:0004185">
    <property type="term" value="F:serine-type carboxypeptidase activity"/>
    <property type="evidence" value="ECO:0007669"/>
    <property type="project" value="UniProtKB-UniRule"/>
</dbReference>
<proteinExistence type="inferred from homology"/>
<dbReference type="InterPro" id="IPR018202">
    <property type="entry name" value="Ser_caboxypep_ser_AS"/>
</dbReference>
<keyword evidence="4" id="KW-0732">Signal</keyword>
<dbReference type="AlphaFoldDB" id="A0A6A6PMG3"/>
<dbReference type="OrthoDB" id="443318at2759"/>
<organism evidence="8 9">
    <name type="scientific">Neohortaea acidophila</name>
    <dbReference type="NCBI Taxonomy" id="245834"/>
    <lineage>
        <taxon>Eukaryota</taxon>
        <taxon>Fungi</taxon>
        <taxon>Dikarya</taxon>
        <taxon>Ascomycota</taxon>
        <taxon>Pezizomycotina</taxon>
        <taxon>Dothideomycetes</taxon>
        <taxon>Dothideomycetidae</taxon>
        <taxon>Mycosphaerellales</taxon>
        <taxon>Teratosphaeriaceae</taxon>
        <taxon>Neohortaea</taxon>
    </lineage>
</organism>
<dbReference type="Pfam" id="PF00450">
    <property type="entry name" value="Peptidase_S10"/>
    <property type="match status" value="1"/>
</dbReference>
<dbReference type="RefSeq" id="XP_033587017.1">
    <property type="nucleotide sequence ID" value="XM_033731936.1"/>
</dbReference>
<dbReference type="PROSITE" id="PS00131">
    <property type="entry name" value="CARBOXYPEPT_SER_SER"/>
    <property type="match status" value="1"/>
</dbReference>
<keyword evidence="3 7" id="KW-0645">Protease</keyword>
<evidence type="ECO:0000256" key="4">
    <source>
        <dbReference type="ARBA" id="ARBA00022729"/>
    </source>
</evidence>
<evidence type="ECO:0000256" key="3">
    <source>
        <dbReference type="ARBA" id="ARBA00022670"/>
    </source>
</evidence>
<keyword evidence="2 7" id="KW-0121">Carboxypeptidase</keyword>
<comment type="similarity">
    <text evidence="1 7">Belongs to the peptidase S10 family.</text>
</comment>
<dbReference type="Proteomes" id="UP000799767">
    <property type="component" value="Unassembled WGS sequence"/>
</dbReference>
<dbReference type="InterPro" id="IPR029058">
    <property type="entry name" value="AB_hydrolase_fold"/>
</dbReference>
<evidence type="ECO:0000256" key="5">
    <source>
        <dbReference type="ARBA" id="ARBA00022801"/>
    </source>
</evidence>
<sequence length="530" mass="59421">MKVDVAVACLSIVGSSLASRDAFYGKHLKNVPKRFAPAEPRAEVRDESTFRFLTNNTQKYKVDSLPDVPFDVGELYSGLVPINNTNTSNALFFIYQPTTGPPVDEVTVYLNGGPGWSSFESFFQETGRITWQAGTFEPVINPYSWVNLTNMLYVDQPIGTGFSIGTPTATNEVESAQQFIQFFKNFEQIFGIKNYKIYMTGESYAGRYVPYISAAMLDANDTEYYNLSGALVYDPCIGNWDYVQQEIPLVPFVQSNLNVMGFNSTFMAHTESLFESCGYKDYIEKYLVYPSAGQQPAVFYNSSEGRNATCDVWDMFDQAAFAVNPCFDVYDVSNACPLLWDVLGHQTQFNYIPAGAQVYPNRTDVKTAMHAPDINWYLDQNMVPVFVADNGEGGPEMQGDTSPDPIQHVLPQVIEATNRVLIANGDLDMVIITNGTLMSIQNMTWNGKMGFESKPSAELIVDIPDLQYQQWFNGTYLQGWDGPQGVVGTYHYERGLMWAETFLSAHTQPASQPRASYKHLQWLLGRIDSL</sequence>
<dbReference type="EMBL" id="MU001639">
    <property type="protein sequence ID" value="KAF2480447.1"/>
    <property type="molecule type" value="Genomic_DNA"/>
</dbReference>
<evidence type="ECO:0000313" key="9">
    <source>
        <dbReference type="Proteomes" id="UP000799767"/>
    </source>
</evidence>
<dbReference type="PRINTS" id="PR00724">
    <property type="entry name" value="CRBOXYPTASEC"/>
</dbReference>
<dbReference type="FunFam" id="3.40.50.1820:FF:000118">
    <property type="entry name" value="Carboxypeptidase"/>
    <property type="match status" value="1"/>
</dbReference>
<reference evidence="8" key="1">
    <citation type="journal article" date="2020" name="Stud. Mycol.">
        <title>101 Dothideomycetes genomes: a test case for predicting lifestyles and emergence of pathogens.</title>
        <authorList>
            <person name="Haridas S."/>
            <person name="Albert R."/>
            <person name="Binder M."/>
            <person name="Bloem J."/>
            <person name="Labutti K."/>
            <person name="Salamov A."/>
            <person name="Andreopoulos B."/>
            <person name="Baker S."/>
            <person name="Barry K."/>
            <person name="Bills G."/>
            <person name="Bluhm B."/>
            <person name="Cannon C."/>
            <person name="Castanera R."/>
            <person name="Culley D."/>
            <person name="Daum C."/>
            <person name="Ezra D."/>
            <person name="Gonzalez J."/>
            <person name="Henrissat B."/>
            <person name="Kuo A."/>
            <person name="Liang C."/>
            <person name="Lipzen A."/>
            <person name="Lutzoni F."/>
            <person name="Magnuson J."/>
            <person name="Mondo S."/>
            <person name="Nolan M."/>
            <person name="Ohm R."/>
            <person name="Pangilinan J."/>
            <person name="Park H.-J."/>
            <person name="Ramirez L."/>
            <person name="Alfaro M."/>
            <person name="Sun H."/>
            <person name="Tritt A."/>
            <person name="Yoshinaga Y."/>
            <person name="Zwiers L.-H."/>
            <person name="Turgeon B."/>
            <person name="Goodwin S."/>
            <person name="Spatafora J."/>
            <person name="Crous P."/>
            <person name="Grigoriev I."/>
        </authorList>
    </citation>
    <scope>NUCLEOTIDE SEQUENCE</scope>
    <source>
        <strain evidence="8">CBS 113389</strain>
    </source>
</reference>
<evidence type="ECO:0000256" key="7">
    <source>
        <dbReference type="RuleBase" id="RU361156"/>
    </source>
</evidence>
<accession>A0A6A6PMG3</accession>
<dbReference type="InterPro" id="IPR001563">
    <property type="entry name" value="Peptidase_S10"/>
</dbReference>
<dbReference type="EC" id="3.4.16.-" evidence="7"/>
<protein>
    <recommendedName>
        <fullName evidence="7">Carboxypeptidase</fullName>
        <ecNumber evidence="7">3.4.16.-</ecNumber>
    </recommendedName>
</protein>
<dbReference type="PANTHER" id="PTHR11802:SF479">
    <property type="entry name" value="CARBOXYPEPTIDASE"/>
    <property type="match status" value="1"/>
</dbReference>
<dbReference type="GeneID" id="54472938"/>
<gene>
    <name evidence="8" type="ORF">BDY17DRAFT_269764</name>
</gene>
<name>A0A6A6PMG3_9PEZI</name>
<keyword evidence="9" id="KW-1185">Reference proteome</keyword>
<keyword evidence="5 7" id="KW-0378">Hydrolase</keyword>
<evidence type="ECO:0000313" key="8">
    <source>
        <dbReference type="EMBL" id="KAF2480447.1"/>
    </source>
</evidence>
<dbReference type="PANTHER" id="PTHR11802">
    <property type="entry name" value="SERINE PROTEASE FAMILY S10 SERINE CARBOXYPEPTIDASE"/>
    <property type="match status" value="1"/>
</dbReference>
<dbReference type="Gene3D" id="3.40.50.1820">
    <property type="entry name" value="alpha/beta hydrolase"/>
    <property type="match status" value="1"/>
</dbReference>
<keyword evidence="6" id="KW-0325">Glycoprotein</keyword>
<evidence type="ECO:0000256" key="1">
    <source>
        <dbReference type="ARBA" id="ARBA00009431"/>
    </source>
</evidence>
<evidence type="ECO:0000256" key="6">
    <source>
        <dbReference type="ARBA" id="ARBA00023180"/>
    </source>
</evidence>
<dbReference type="SUPFAM" id="SSF53474">
    <property type="entry name" value="alpha/beta-Hydrolases"/>
    <property type="match status" value="1"/>
</dbReference>
<dbReference type="GO" id="GO:0006508">
    <property type="term" value="P:proteolysis"/>
    <property type="evidence" value="ECO:0007669"/>
    <property type="project" value="UniProtKB-KW"/>
</dbReference>
<evidence type="ECO:0000256" key="2">
    <source>
        <dbReference type="ARBA" id="ARBA00022645"/>
    </source>
</evidence>